<keyword evidence="3" id="KW-1185">Reference proteome</keyword>
<protein>
    <submittedName>
        <fullName evidence="2">Uncharacterized protein</fullName>
    </submittedName>
</protein>
<evidence type="ECO:0000256" key="1">
    <source>
        <dbReference type="SAM" id="SignalP"/>
    </source>
</evidence>
<dbReference type="AlphaFoldDB" id="A0AA41Q6Z4"/>
<reference evidence="2" key="1">
    <citation type="submission" date="2022-01" db="EMBL/GenBank/DDBJ databases">
        <title>Genome-Based Taxonomic Classification of the Phylum Actinobacteria.</title>
        <authorList>
            <person name="Gao Y."/>
        </authorList>
    </citation>
    <scope>NUCLEOTIDE SEQUENCE</scope>
    <source>
        <strain evidence="2">KLBMP 8922</strain>
    </source>
</reference>
<accession>A0AA41Q6Z4</accession>
<sequence length="151" mass="17100">MSRRIRRALLGALLSLSATFGLVAGTAAPAHAEDATVYAVQLRWYIVLATQDNNDVDEVYIKVDGTTVWGPYDSHRNHWINLEVRTPVFYFDSVGAPMYIEMWDRDPGRNDKVGGFHVNTATWGPPLGDRTQRLSGNDGIYDLEYRVWRVN</sequence>
<organism evidence="2 3">
    <name type="scientific">Yinghuangia soli</name>
    <dbReference type="NCBI Taxonomy" id="2908204"/>
    <lineage>
        <taxon>Bacteria</taxon>
        <taxon>Bacillati</taxon>
        <taxon>Actinomycetota</taxon>
        <taxon>Actinomycetes</taxon>
        <taxon>Kitasatosporales</taxon>
        <taxon>Streptomycetaceae</taxon>
        <taxon>Yinghuangia</taxon>
    </lineage>
</organism>
<dbReference type="EMBL" id="JAKFHA010000038">
    <property type="protein sequence ID" value="MCF2532750.1"/>
    <property type="molecule type" value="Genomic_DNA"/>
</dbReference>
<dbReference type="Proteomes" id="UP001165378">
    <property type="component" value="Unassembled WGS sequence"/>
</dbReference>
<feature type="chain" id="PRO_5041396513" evidence="1">
    <location>
        <begin position="33"/>
        <end position="151"/>
    </location>
</feature>
<dbReference type="InterPro" id="IPR006311">
    <property type="entry name" value="TAT_signal"/>
</dbReference>
<feature type="signal peptide" evidence="1">
    <location>
        <begin position="1"/>
        <end position="32"/>
    </location>
</feature>
<evidence type="ECO:0000313" key="2">
    <source>
        <dbReference type="EMBL" id="MCF2532750.1"/>
    </source>
</evidence>
<evidence type="ECO:0000313" key="3">
    <source>
        <dbReference type="Proteomes" id="UP001165378"/>
    </source>
</evidence>
<gene>
    <name evidence="2" type="ORF">LZ495_36835</name>
</gene>
<dbReference type="RefSeq" id="WP_235057522.1">
    <property type="nucleotide sequence ID" value="NZ_JAKFHA010000038.1"/>
</dbReference>
<name>A0AA41Q6Z4_9ACTN</name>
<dbReference type="PROSITE" id="PS51318">
    <property type="entry name" value="TAT"/>
    <property type="match status" value="1"/>
</dbReference>
<proteinExistence type="predicted"/>
<comment type="caution">
    <text evidence="2">The sequence shown here is derived from an EMBL/GenBank/DDBJ whole genome shotgun (WGS) entry which is preliminary data.</text>
</comment>
<keyword evidence="1" id="KW-0732">Signal</keyword>